<proteinExistence type="predicted"/>
<accession>A0A395V9T6</accession>
<protein>
    <submittedName>
        <fullName evidence="1">Pilus assembly protein</fullName>
    </submittedName>
</protein>
<dbReference type="Proteomes" id="UP000266172">
    <property type="component" value="Unassembled WGS sequence"/>
</dbReference>
<sequence length="234" mass="26412">MPVLACFFVSVLFFFRIMQIQLEVQKALDDTGRKLAVCVAAVSSDGAALPGIAEALLLREMADRTEAETYITGGKFGISLSGSDFSGEEITLRAAYHIRLPIRIFWLWDFAMEQRADCRKWTGWSAAEGSDEDQWVYVTQTGTVYHREYTCTHLELSIRSVAEAEIAALRNENGEAYRKCMQCRYAENAFGRLYITNQGDCYHKDLGCSGIKRTVRMIRLSEVGTRRPCSRCGQ</sequence>
<gene>
    <name evidence="1" type="ORF">DWX93_12695</name>
</gene>
<organism evidence="1 2">
    <name type="scientific">Roseburia hominis</name>
    <dbReference type="NCBI Taxonomy" id="301301"/>
    <lineage>
        <taxon>Bacteria</taxon>
        <taxon>Bacillati</taxon>
        <taxon>Bacillota</taxon>
        <taxon>Clostridia</taxon>
        <taxon>Lachnospirales</taxon>
        <taxon>Lachnospiraceae</taxon>
        <taxon>Roseburia</taxon>
    </lineage>
</organism>
<reference evidence="1 2" key="1">
    <citation type="submission" date="2018-08" db="EMBL/GenBank/DDBJ databases">
        <title>A genome reference for cultivated species of the human gut microbiota.</title>
        <authorList>
            <person name="Zou Y."/>
            <person name="Xue W."/>
            <person name="Luo G."/>
        </authorList>
    </citation>
    <scope>NUCLEOTIDE SEQUENCE [LARGE SCALE GENOMIC DNA]</scope>
    <source>
        <strain evidence="1 2">AF22-12AC</strain>
    </source>
</reference>
<dbReference type="EMBL" id="QRVL01000012">
    <property type="protein sequence ID" value="RGS38379.1"/>
    <property type="molecule type" value="Genomic_DNA"/>
</dbReference>
<evidence type="ECO:0000313" key="2">
    <source>
        <dbReference type="Proteomes" id="UP000266172"/>
    </source>
</evidence>
<evidence type="ECO:0000313" key="1">
    <source>
        <dbReference type="EMBL" id="RGS38379.1"/>
    </source>
</evidence>
<comment type="caution">
    <text evidence="1">The sequence shown here is derived from an EMBL/GenBank/DDBJ whole genome shotgun (WGS) entry which is preliminary data.</text>
</comment>
<dbReference type="AlphaFoldDB" id="A0A395V9T6"/>
<name>A0A395V9T6_9FIRM</name>